<evidence type="ECO:0000256" key="1">
    <source>
        <dbReference type="SAM" id="Phobius"/>
    </source>
</evidence>
<keyword evidence="3" id="KW-1185">Reference proteome</keyword>
<sequence>MDKPWFRRFAGFSFMPISWEGWLTTVVTQLLAALCGALWLIVSDERPVIGWICGAVFEPHRVCRRLHLLREWSRYEQDDEQVFT</sequence>
<keyword evidence="1" id="KW-0812">Transmembrane</keyword>
<keyword evidence="1" id="KW-0472">Membrane</keyword>
<evidence type="ECO:0000313" key="2">
    <source>
        <dbReference type="EMBL" id="SNT24179.1"/>
    </source>
</evidence>
<organism evidence="2 3">
    <name type="scientific">Edaphosphingomonas laterariae</name>
    <dbReference type="NCBI Taxonomy" id="861865"/>
    <lineage>
        <taxon>Bacteria</taxon>
        <taxon>Pseudomonadati</taxon>
        <taxon>Pseudomonadota</taxon>
        <taxon>Alphaproteobacteria</taxon>
        <taxon>Sphingomonadales</taxon>
        <taxon>Rhizorhabdaceae</taxon>
        <taxon>Edaphosphingomonas</taxon>
    </lineage>
</organism>
<evidence type="ECO:0000313" key="3">
    <source>
        <dbReference type="Proteomes" id="UP000198281"/>
    </source>
</evidence>
<dbReference type="EMBL" id="FZOS01000072">
    <property type="protein sequence ID" value="SNT24179.1"/>
    <property type="molecule type" value="Genomic_DNA"/>
</dbReference>
<proteinExistence type="predicted"/>
<accession>A0A239L3B1</accession>
<feature type="transmembrane region" description="Helical" evidence="1">
    <location>
        <begin position="21"/>
        <end position="42"/>
    </location>
</feature>
<reference evidence="3" key="1">
    <citation type="submission" date="2017-06" db="EMBL/GenBank/DDBJ databases">
        <authorList>
            <person name="Varghese N."/>
            <person name="Submissions S."/>
        </authorList>
    </citation>
    <scope>NUCLEOTIDE SEQUENCE [LARGE SCALE GENOMIC DNA]</scope>
    <source>
        <strain evidence="3">LNB2</strain>
    </source>
</reference>
<gene>
    <name evidence="2" type="ORF">SAMN06295912_1725</name>
</gene>
<protein>
    <submittedName>
        <fullName evidence="2">Uncharacterized protein</fullName>
    </submittedName>
</protein>
<name>A0A239L3B1_9SPHN</name>
<keyword evidence="1" id="KW-1133">Transmembrane helix</keyword>
<dbReference type="Proteomes" id="UP000198281">
    <property type="component" value="Unassembled WGS sequence"/>
</dbReference>
<dbReference type="AlphaFoldDB" id="A0A239L3B1"/>